<reference evidence="2 3" key="1">
    <citation type="submission" date="2013-06" db="EMBL/GenBank/DDBJ databases">
        <title>Draft genome sequence of Thauera terpenica.</title>
        <authorList>
            <person name="Liu B."/>
            <person name="Frostegard A.H."/>
            <person name="Shapleigh J.P."/>
        </authorList>
    </citation>
    <scope>NUCLEOTIDE SEQUENCE [LARGE SCALE GENOMIC DNA]</scope>
    <source>
        <strain evidence="2 3">58Eu</strain>
    </source>
</reference>
<evidence type="ECO:0008006" key="4">
    <source>
        <dbReference type="Google" id="ProtNLM"/>
    </source>
</evidence>
<keyword evidence="3" id="KW-1185">Reference proteome</keyword>
<feature type="compositionally biased region" description="Polar residues" evidence="1">
    <location>
        <begin position="1"/>
        <end position="10"/>
    </location>
</feature>
<sequence length="150" mass="15878">MMTRKSGSNTDGRDNRGRFAAGNRGKPKGAKNRASLVALELFEGGVQDIAAAVIDQARAGDLTAARIVLDKVLPNAKERAIALPDLPSTDTAAGVSHAQQKILEAVATGVITPGEASTLSSVLEQRRKALETMELEQRIIALEEARHEPA</sequence>
<evidence type="ECO:0000313" key="3">
    <source>
        <dbReference type="Proteomes" id="UP000015455"/>
    </source>
</evidence>
<evidence type="ECO:0000256" key="1">
    <source>
        <dbReference type="SAM" id="MobiDB-lite"/>
    </source>
</evidence>
<organism evidence="2 3">
    <name type="scientific">Thauera terpenica 58Eu</name>
    <dbReference type="NCBI Taxonomy" id="1348657"/>
    <lineage>
        <taxon>Bacteria</taxon>
        <taxon>Pseudomonadati</taxon>
        <taxon>Pseudomonadota</taxon>
        <taxon>Betaproteobacteria</taxon>
        <taxon>Rhodocyclales</taxon>
        <taxon>Zoogloeaceae</taxon>
        <taxon>Thauera</taxon>
    </lineage>
</organism>
<feature type="region of interest" description="Disordered" evidence="1">
    <location>
        <begin position="1"/>
        <end position="30"/>
    </location>
</feature>
<proteinExistence type="predicted"/>
<comment type="caution">
    <text evidence="2">The sequence shown here is derived from an EMBL/GenBank/DDBJ whole genome shotgun (WGS) entry which is preliminary data.</text>
</comment>
<dbReference type="Proteomes" id="UP000015455">
    <property type="component" value="Unassembled WGS sequence"/>
</dbReference>
<dbReference type="AlphaFoldDB" id="S9ZAD5"/>
<name>S9ZAD5_9RHOO</name>
<dbReference type="PATRIC" id="fig|1348657.5.peg.3250"/>
<protein>
    <recommendedName>
        <fullName evidence="4">DUF5681 domain-containing protein</fullName>
    </recommendedName>
</protein>
<dbReference type="STRING" id="1348657.M622_06315"/>
<dbReference type="OrthoDB" id="9135114at2"/>
<gene>
    <name evidence="2" type="ORF">M622_06315</name>
</gene>
<dbReference type="RefSeq" id="WP_021250642.1">
    <property type="nucleotide sequence ID" value="NZ_ATJV01000092.1"/>
</dbReference>
<accession>S9ZAD5</accession>
<dbReference type="EMBL" id="ATJV01000092">
    <property type="protein sequence ID" value="EPZ14185.1"/>
    <property type="molecule type" value="Genomic_DNA"/>
</dbReference>
<evidence type="ECO:0000313" key="2">
    <source>
        <dbReference type="EMBL" id="EPZ14185.1"/>
    </source>
</evidence>